<dbReference type="SUPFAM" id="SSF47781">
    <property type="entry name" value="RuvA domain 2-like"/>
    <property type="match status" value="1"/>
</dbReference>
<dbReference type="PANTHER" id="PTHR23389:SF9">
    <property type="entry name" value="DNA LIGASE"/>
    <property type="match status" value="1"/>
</dbReference>
<dbReference type="Gene3D" id="3.30.470.30">
    <property type="entry name" value="DNA ligase/mRNA capping enzyme"/>
    <property type="match status" value="1"/>
</dbReference>
<dbReference type="Gene3D" id="6.20.10.30">
    <property type="match status" value="1"/>
</dbReference>
<evidence type="ECO:0000256" key="5">
    <source>
        <dbReference type="ARBA" id="ARBA00022705"/>
    </source>
</evidence>
<comment type="function">
    <text evidence="1 14">DNA ligase that catalyzes the formation of phosphodiester linkages between 5'-phosphoryl and 3'-hydroxyl groups in double-stranded DNA using NAD as a coenzyme and as the energy source for the reaction. It is essential for DNA replication and repair of damaged DNA.</text>
</comment>
<comment type="similarity">
    <text evidence="13 14">Belongs to the NAD-dependent DNA ligase family. LigA subfamily.</text>
</comment>
<evidence type="ECO:0000256" key="11">
    <source>
        <dbReference type="ARBA" id="ARBA00023204"/>
    </source>
</evidence>
<dbReference type="SMART" id="SM00532">
    <property type="entry name" value="LIGANc"/>
    <property type="match status" value="1"/>
</dbReference>
<feature type="binding site" evidence="14">
    <location>
        <position position="427"/>
    </location>
    <ligand>
        <name>Zn(2+)</name>
        <dbReference type="ChEBI" id="CHEBI:29105"/>
    </ligand>
</feature>
<feature type="binding site" evidence="14">
    <location>
        <position position="135"/>
    </location>
    <ligand>
        <name>NAD(+)</name>
        <dbReference type="ChEBI" id="CHEBI:57540"/>
    </ligand>
</feature>
<evidence type="ECO:0000256" key="12">
    <source>
        <dbReference type="ARBA" id="ARBA00034005"/>
    </source>
</evidence>
<dbReference type="Gene3D" id="2.40.50.140">
    <property type="entry name" value="Nucleic acid-binding proteins"/>
    <property type="match status" value="1"/>
</dbReference>
<feature type="binding site" evidence="14">
    <location>
        <position position="412"/>
    </location>
    <ligand>
        <name>Zn(2+)</name>
        <dbReference type="ChEBI" id="CHEBI:29105"/>
    </ligand>
</feature>
<dbReference type="SMART" id="SM00278">
    <property type="entry name" value="HhH1"/>
    <property type="match status" value="2"/>
</dbReference>
<comment type="caution">
    <text evidence="16">The sequence shown here is derived from an EMBL/GenBank/DDBJ whole genome shotgun (WGS) entry which is preliminary data.</text>
</comment>
<dbReference type="HAMAP" id="MF_01588">
    <property type="entry name" value="DNA_ligase_A"/>
    <property type="match status" value="1"/>
</dbReference>
<dbReference type="SUPFAM" id="SSF52113">
    <property type="entry name" value="BRCT domain"/>
    <property type="match status" value="1"/>
</dbReference>
<evidence type="ECO:0000256" key="1">
    <source>
        <dbReference type="ARBA" id="ARBA00004067"/>
    </source>
</evidence>
<dbReference type="FunFam" id="3.30.470.30:FF:000001">
    <property type="entry name" value="DNA ligase"/>
    <property type="match status" value="1"/>
</dbReference>
<keyword evidence="14" id="KW-0464">Manganese</keyword>
<accession>A0A0A2EVE1</accession>
<dbReference type="GO" id="GO:0006281">
    <property type="term" value="P:DNA repair"/>
    <property type="evidence" value="ECO:0007669"/>
    <property type="project" value="UniProtKB-KW"/>
</dbReference>
<keyword evidence="4 14" id="KW-0436">Ligase</keyword>
<evidence type="ECO:0000256" key="3">
    <source>
        <dbReference type="ARBA" id="ARBA00013308"/>
    </source>
</evidence>
<dbReference type="InterPro" id="IPR004150">
    <property type="entry name" value="NAD_DNA_ligase_OB"/>
</dbReference>
<dbReference type="GO" id="GO:0003911">
    <property type="term" value="F:DNA ligase (NAD+) activity"/>
    <property type="evidence" value="ECO:0007669"/>
    <property type="project" value="UniProtKB-UniRule"/>
</dbReference>
<keyword evidence="6 14" id="KW-0479">Metal-binding</keyword>
<dbReference type="EC" id="6.5.1.2" evidence="2 14"/>
<dbReference type="InterPro" id="IPR003583">
    <property type="entry name" value="Hlx-hairpin-Hlx_DNA-bd_motif"/>
</dbReference>
<feature type="binding site" evidence="14">
    <location>
        <position position="313"/>
    </location>
    <ligand>
        <name>NAD(+)</name>
        <dbReference type="ChEBI" id="CHEBI:57540"/>
    </ligand>
</feature>
<evidence type="ECO:0000313" key="16">
    <source>
        <dbReference type="EMBL" id="KGN81677.1"/>
    </source>
</evidence>
<dbReference type="FunFam" id="1.10.150.20:FF:000006">
    <property type="entry name" value="DNA ligase"/>
    <property type="match status" value="1"/>
</dbReference>
<dbReference type="Pfam" id="PF12826">
    <property type="entry name" value="HHH_2"/>
    <property type="match status" value="1"/>
</dbReference>
<feature type="binding site" evidence="14">
    <location>
        <begin position="82"/>
        <end position="83"/>
    </location>
    <ligand>
        <name>NAD(+)</name>
        <dbReference type="ChEBI" id="CHEBI:57540"/>
    </ligand>
</feature>
<dbReference type="GO" id="GO:0005829">
    <property type="term" value="C:cytosol"/>
    <property type="evidence" value="ECO:0007669"/>
    <property type="project" value="TreeGrafter"/>
</dbReference>
<keyword evidence="9 14" id="KW-0460">Magnesium</keyword>
<feature type="domain" description="BRCT" evidence="15">
    <location>
        <begin position="594"/>
        <end position="674"/>
    </location>
</feature>
<dbReference type="AlphaFoldDB" id="A0A0A2EVE1"/>
<keyword evidence="11 14" id="KW-0234">DNA repair</keyword>
<dbReference type="InterPro" id="IPR001679">
    <property type="entry name" value="DNA_ligase"/>
</dbReference>
<dbReference type="Pfam" id="PF01653">
    <property type="entry name" value="DNA_ligase_aden"/>
    <property type="match status" value="1"/>
</dbReference>
<dbReference type="PANTHER" id="PTHR23389">
    <property type="entry name" value="CHROMOSOME TRANSMISSION FIDELITY FACTOR 18"/>
    <property type="match status" value="1"/>
</dbReference>
<dbReference type="InterPro" id="IPR013839">
    <property type="entry name" value="DNAligase_adenylation"/>
</dbReference>
<keyword evidence="7 14" id="KW-0227">DNA damage</keyword>
<dbReference type="Pfam" id="PF00533">
    <property type="entry name" value="BRCT"/>
    <property type="match status" value="1"/>
</dbReference>
<reference evidence="16 17" key="1">
    <citation type="submission" date="2014-08" db="EMBL/GenBank/DDBJ databases">
        <title>Porphyromonas cangingivalis strain:COT-109_OH1386 Genome sequencing.</title>
        <authorList>
            <person name="Wallis C."/>
            <person name="Deusch O."/>
            <person name="O'Flynn C."/>
            <person name="Davis I."/>
            <person name="Jospin G."/>
            <person name="Darling A.E."/>
            <person name="Coil D.A."/>
            <person name="Alexiev A."/>
            <person name="Horsfall A."/>
            <person name="Kirkwood N."/>
            <person name="Harris S."/>
            <person name="Eisen J.A."/>
        </authorList>
    </citation>
    <scope>NUCLEOTIDE SEQUENCE [LARGE SCALE GENOMIC DNA]</scope>
    <source>
        <strain evidence="17">COT-109 OH1386</strain>
    </source>
</reference>
<evidence type="ECO:0000313" key="17">
    <source>
        <dbReference type="Proteomes" id="UP000030125"/>
    </source>
</evidence>
<dbReference type="Pfam" id="PF03120">
    <property type="entry name" value="OB_DNA_ligase"/>
    <property type="match status" value="1"/>
</dbReference>
<feature type="binding site" evidence="14">
    <location>
        <position position="409"/>
    </location>
    <ligand>
        <name>Zn(2+)</name>
        <dbReference type="ChEBI" id="CHEBI:29105"/>
    </ligand>
</feature>
<protein>
    <recommendedName>
        <fullName evidence="3 14">DNA ligase</fullName>
        <ecNumber evidence="2 14">6.5.1.2</ecNumber>
    </recommendedName>
    <alternativeName>
        <fullName evidence="14">Polydeoxyribonucleotide synthase [NAD(+)]</fullName>
    </alternativeName>
</protein>
<dbReference type="OrthoDB" id="9759736at2"/>
<dbReference type="GO" id="GO:0003677">
    <property type="term" value="F:DNA binding"/>
    <property type="evidence" value="ECO:0007669"/>
    <property type="project" value="InterPro"/>
</dbReference>
<dbReference type="GO" id="GO:0006260">
    <property type="term" value="P:DNA replication"/>
    <property type="evidence" value="ECO:0007669"/>
    <property type="project" value="UniProtKB-KW"/>
</dbReference>
<feature type="binding site" evidence="14">
    <location>
        <begin position="33"/>
        <end position="37"/>
    </location>
    <ligand>
        <name>NAD(+)</name>
        <dbReference type="ChEBI" id="CHEBI:57540"/>
    </ligand>
</feature>
<dbReference type="Gene3D" id="1.10.287.610">
    <property type="entry name" value="Helix hairpin bin"/>
    <property type="match status" value="1"/>
</dbReference>
<gene>
    <name evidence="14" type="primary">ligA</name>
    <name evidence="16" type="ORF">HQ35_03835</name>
</gene>
<dbReference type="eggNOG" id="COG0272">
    <property type="taxonomic scope" value="Bacteria"/>
</dbReference>
<dbReference type="InterPro" id="IPR036420">
    <property type="entry name" value="BRCT_dom_sf"/>
</dbReference>
<name>A0A0A2EVE1_PORCN</name>
<dbReference type="CDD" id="cd00114">
    <property type="entry name" value="LIGANc"/>
    <property type="match status" value="1"/>
</dbReference>
<keyword evidence="17" id="KW-1185">Reference proteome</keyword>
<evidence type="ECO:0000256" key="10">
    <source>
        <dbReference type="ARBA" id="ARBA00023027"/>
    </source>
</evidence>
<keyword evidence="10 14" id="KW-0520">NAD</keyword>
<sequence length="674" mass="75136">MSLLYKHKIEELRQKLRQYEYEYYILNSPTISDVDYDMMMKDLEALEADFPEYYDSTSPTQRVGSDLTSGDRSVAHRFPMLSLSNTYTQGEVGEFYDRIEKEIGDDFCVVAEIKYDGVSISLIYEDGVLTRAVTRGDGIRGDDVTASVRAIRSIPLRLRGEGIPPLLEVRGEILLPWTEFNRINIEREQKGEPLFANPRNAVAGTIKQLSPRIVSERKPDAIFYYLLSDEEGILPHSHFARLEMMKQMGLKVSEHAKLCRSLKEVYEYIDKWEDGRRGLDVATDGIVLKVDDYRLHGQIGFTAKSPKWAIAFKYPAEAAHTRLLSVDFQVGRTGVITPVANLEGVHISGTMVRRASLHNADIIRELDLHIGDMVMVEKGGEIIPKITGVKHDERGAADLLVRVEMPTHCPACGATLVKDEGEAGTYCPNDVSCPPQIVGRIEHFASRKAMDINIGPETISELYERGLVRDVSELYNLTVADIMTLPLFKEKSASKLYDSIQGSKATPFAKVLFAIGIKYVGETVARDLAKKTKSLDHLRAMSEDELTAIDGIGPRIAKSLKDYFSDERHIALLDRLEHHGIQMSVPQNEKDEALGGDTLSGQIIVVSGVFSTIEREALKDLIMTHGGKVGSGVTSKTTLMVIGDNVGPSKLQKAEALGTKIMTEEEFFNTYNLK</sequence>
<dbReference type="SUPFAM" id="SSF56091">
    <property type="entry name" value="DNA ligase/mRNA capping enzyme, catalytic domain"/>
    <property type="match status" value="1"/>
</dbReference>
<dbReference type="GO" id="GO:0046872">
    <property type="term" value="F:metal ion binding"/>
    <property type="evidence" value="ECO:0007669"/>
    <property type="project" value="UniProtKB-KW"/>
</dbReference>
<dbReference type="SUPFAM" id="SSF50249">
    <property type="entry name" value="Nucleic acid-binding proteins"/>
    <property type="match status" value="1"/>
</dbReference>
<feature type="binding site" evidence="14">
    <location>
        <position position="289"/>
    </location>
    <ligand>
        <name>NAD(+)</name>
        <dbReference type="ChEBI" id="CHEBI:57540"/>
    </ligand>
</feature>
<dbReference type="NCBIfam" id="NF005932">
    <property type="entry name" value="PRK07956.1"/>
    <property type="match status" value="1"/>
</dbReference>
<dbReference type="InterPro" id="IPR012340">
    <property type="entry name" value="NA-bd_OB-fold"/>
</dbReference>
<feature type="binding site" evidence="14">
    <location>
        <position position="433"/>
    </location>
    <ligand>
        <name>Zn(2+)</name>
        <dbReference type="ChEBI" id="CHEBI:29105"/>
    </ligand>
</feature>
<dbReference type="PROSITE" id="PS50172">
    <property type="entry name" value="BRCT"/>
    <property type="match status" value="1"/>
</dbReference>
<dbReference type="Gene3D" id="1.10.150.20">
    <property type="entry name" value="5' to 3' exonuclease, C-terminal subdomain"/>
    <property type="match status" value="2"/>
</dbReference>
<evidence type="ECO:0000256" key="2">
    <source>
        <dbReference type="ARBA" id="ARBA00012722"/>
    </source>
</evidence>
<keyword evidence="5 14" id="KW-0235">DNA replication</keyword>
<evidence type="ECO:0000259" key="15">
    <source>
        <dbReference type="PROSITE" id="PS50172"/>
    </source>
</evidence>
<dbReference type="FunFam" id="2.40.50.140:FF:000012">
    <property type="entry name" value="DNA ligase"/>
    <property type="match status" value="1"/>
</dbReference>
<keyword evidence="8 14" id="KW-0862">Zinc</keyword>
<dbReference type="NCBIfam" id="TIGR00575">
    <property type="entry name" value="dnlj"/>
    <property type="match status" value="1"/>
</dbReference>
<dbReference type="EMBL" id="JQJD01000024">
    <property type="protein sequence ID" value="KGN81677.1"/>
    <property type="molecule type" value="Genomic_DNA"/>
</dbReference>
<comment type="cofactor">
    <cofactor evidence="14">
        <name>Mg(2+)</name>
        <dbReference type="ChEBI" id="CHEBI:18420"/>
    </cofactor>
    <cofactor evidence="14">
        <name>Mn(2+)</name>
        <dbReference type="ChEBI" id="CHEBI:29035"/>
    </cofactor>
</comment>
<feature type="binding site" evidence="14">
    <location>
        <position position="172"/>
    </location>
    <ligand>
        <name>NAD(+)</name>
        <dbReference type="ChEBI" id="CHEBI:57540"/>
    </ligand>
</feature>
<dbReference type="RefSeq" id="WP_036851200.1">
    <property type="nucleotide sequence ID" value="NZ_JQJD01000024.1"/>
</dbReference>
<organism evidence="16 17">
    <name type="scientific">Porphyromonas cangingivalis</name>
    <dbReference type="NCBI Taxonomy" id="36874"/>
    <lineage>
        <taxon>Bacteria</taxon>
        <taxon>Pseudomonadati</taxon>
        <taxon>Bacteroidota</taxon>
        <taxon>Bacteroidia</taxon>
        <taxon>Bacteroidales</taxon>
        <taxon>Porphyromonadaceae</taxon>
        <taxon>Porphyromonas</taxon>
    </lineage>
</organism>
<comment type="catalytic activity">
    <reaction evidence="12 14">
        <text>NAD(+) + (deoxyribonucleotide)n-3'-hydroxyl + 5'-phospho-(deoxyribonucleotide)m = (deoxyribonucleotide)n+m + AMP + beta-nicotinamide D-nucleotide.</text>
        <dbReference type="EC" id="6.5.1.2"/>
    </reaction>
</comment>
<dbReference type="InterPro" id="IPR001357">
    <property type="entry name" value="BRCT_dom"/>
</dbReference>
<dbReference type="InterPro" id="IPR041663">
    <property type="entry name" value="DisA/LigA_HHH"/>
</dbReference>
<evidence type="ECO:0000256" key="13">
    <source>
        <dbReference type="ARBA" id="ARBA00060881"/>
    </source>
</evidence>
<evidence type="ECO:0000256" key="4">
    <source>
        <dbReference type="ARBA" id="ARBA00022598"/>
    </source>
</evidence>
<dbReference type="STRING" id="36874.HQ34_03455"/>
<evidence type="ECO:0000256" key="9">
    <source>
        <dbReference type="ARBA" id="ARBA00022842"/>
    </source>
</evidence>
<dbReference type="Pfam" id="PF03119">
    <property type="entry name" value="DNA_ligase_ZBD"/>
    <property type="match status" value="1"/>
</dbReference>
<proteinExistence type="inferred from homology"/>
<evidence type="ECO:0000256" key="7">
    <source>
        <dbReference type="ARBA" id="ARBA00022763"/>
    </source>
</evidence>
<evidence type="ECO:0000256" key="8">
    <source>
        <dbReference type="ARBA" id="ARBA00022833"/>
    </source>
</evidence>
<dbReference type="PIRSF" id="PIRSF001604">
    <property type="entry name" value="LigA"/>
    <property type="match status" value="1"/>
</dbReference>
<dbReference type="SMART" id="SM00292">
    <property type="entry name" value="BRCT"/>
    <property type="match status" value="1"/>
</dbReference>
<dbReference type="Gene3D" id="3.40.50.10190">
    <property type="entry name" value="BRCT domain"/>
    <property type="match status" value="1"/>
</dbReference>
<dbReference type="InterPro" id="IPR013840">
    <property type="entry name" value="DNAligase_N"/>
</dbReference>
<feature type="active site" description="N6-AMP-lysine intermediate" evidence="14">
    <location>
        <position position="114"/>
    </location>
</feature>
<dbReference type="InterPro" id="IPR010994">
    <property type="entry name" value="RuvA_2-like"/>
</dbReference>
<feature type="binding site" evidence="14">
    <location>
        <position position="112"/>
    </location>
    <ligand>
        <name>NAD(+)</name>
        <dbReference type="ChEBI" id="CHEBI:57540"/>
    </ligand>
</feature>
<evidence type="ECO:0000256" key="14">
    <source>
        <dbReference type="HAMAP-Rule" id="MF_01588"/>
    </source>
</evidence>
<dbReference type="InterPro" id="IPR004149">
    <property type="entry name" value="Znf_DNAligase_C4"/>
</dbReference>
<evidence type="ECO:0000256" key="6">
    <source>
        <dbReference type="ARBA" id="ARBA00022723"/>
    </source>
</evidence>
<dbReference type="Proteomes" id="UP000030125">
    <property type="component" value="Unassembled WGS sequence"/>
</dbReference>